<evidence type="ECO:0000256" key="1">
    <source>
        <dbReference type="SAM" id="SignalP"/>
    </source>
</evidence>
<dbReference type="RefSeq" id="WP_184807949.1">
    <property type="nucleotide sequence ID" value="NZ_JACIIZ010000042.1"/>
</dbReference>
<sequence length="48" mass="5468">MKRFPLRWSLAIALFLPRAALAAGTSMPWEQPLQQILDCESAWNKDPV</sequence>
<reference evidence="2 3" key="1">
    <citation type="submission" date="2020-08" db="EMBL/GenBank/DDBJ databases">
        <title>Genomic Encyclopedia of Type Strains, Phase IV (KMG-IV): sequencing the most valuable type-strain genomes for metagenomic binning, comparative biology and taxonomic classification.</title>
        <authorList>
            <person name="Goeker M."/>
        </authorList>
    </citation>
    <scope>NUCLEOTIDE SEQUENCE [LARGE SCALE GENOMIC DNA]</scope>
    <source>
        <strain evidence="2 3">DSM 22198</strain>
    </source>
</reference>
<evidence type="ECO:0000313" key="2">
    <source>
        <dbReference type="EMBL" id="MBB6255443.1"/>
    </source>
</evidence>
<evidence type="ECO:0000313" key="3">
    <source>
        <dbReference type="Proteomes" id="UP000539175"/>
    </source>
</evidence>
<accession>A0A7X0B4B7</accession>
<protein>
    <submittedName>
        <fullName evidence="2">Type IV secretory pathway VirB2 component (Pilin)</fullName>
    </submittedName>
</protein>
<feature type="signal peptide" evidence="1">
    <location>
        <begin position="1"/>
        <end position="22"/>
    </location>
</feature>
<feature type="chain" id="PRO_5031021591" evidence="1">
    <location>
        <begin position="23"/>
        <end position="48"/>
    </location>
</feature>
<dbReference type="AlphaFoldDB" id="A0A7X0B4B7"/>
<name>A0A7X0B4B7_9PROT</name>
<keyword evidence="3" id="KW-1185">Reference proteome</keyword>
<organism evidence="2 3">
    <name type="scientific">Nitrospirillum iridis</name>
    <dbReference type="NCBI Taxonomy" id="765888"/>
    <lineage>
        <taxon>Bacteria</taxon>
        <taxon>Pseudomonadati</taxon>
        <taxon>Pseudomonadota</taxon>
        <taxon>Alphaproteobacteria</taxon>
        <taxon>Rhodospirillales</taxon>
        <taxon>Azospirillaceae</taxon>
        <taxon>Nitrospirillum</taxon>
    </lineage>
</organism>
<dbReference type="EMBL" id="JACIIZ010000042">
    <property type="protein sequence ID" value="MBB6255443.1"/>
    <property type="molecule type" value="Genomic_DNA"/>
</dbReference>
<dbReference type="Proteomes" id="UP000539175">
    <property type="component" value="Unassembled WGS sequence"/>
</dbReference>
<comment type="caution">
    <text evidence="2">The sequence shown here is derived from an EMBL/GenBank/DDBJ whole genome shotgun (WGS) entry which is preliminary data.</text>
</comment>
<gene>
    <name evidence="2" type="ORF">FHS74_006043</name>
</gene>
<keyword evidence="1" id="KW-0732">Signal</keyword>
<proteinExistence type="predicted"/>